<dbReference type="GO" id="GO:0005694">
    <property type="term" value="C:chromosome"/>
    <property type="evidence" value="ECO:0007669"/>
    <property type="project" value="UniProtKB-SubCell"/>
</dbReference>
<evidence type="ECO:0000256" key="16">
    <source>
        <dbReference type="SAM" id="MobiDB-lite"/>
    </source>
</evidence>
<keyword evidence="8" id="KW-0479">Metal-binding</keyword>
<reference evidence="21 22" key="1">
    <citation type="journal article" date="2018" name="Gigascience">
        <title>Genomes of trombidid mites reveal novel predicted allergens and laterally-transferred genes associated with secondary metabolism.</title>
        <authorList>
            <person name="Dong X."/>
            <person name="Chaisiri K."/>
            <person name="Xia D."/>
            <person name="Armstrong S.D."/>
            <person name="Fang Y."/>
            <person name="Donnelly M.J."/>
            <person name="Kadowaki T."/>
            <person name="McGarry J.W."/>
            <person name="Darby A.C."/>
            <person name="Makepeace B.L."/>
        </authorList>
    </citation>
    <scope>NUCLEOTIDE SEQUENCE [LARGE SCALE GENOMIC DNA]</scope>
    <source>
        <strain evidence="21">UoL-UT</strain>
    </source>
</reference>
<evidence type="ECO:0000259" key="19">
    <source>
        <dbReference type="PROSITE" id="PS50868"/>
    </source>
</evidence>
<evidence type="ECO:0000259" key="17">
    <source>
        <dbReference type="PROSITE" id="PS50280"/>
    </source>
</evidence>
<dbReference type="VEuPathDB" id="VectorBase:LDEU002278"/>
<evidence type="ECO:0000256" key="15">
    <source>
        <dbReference type="ARBA" id="ARBA00023242"/>
    </source>
</evidence>
<feature type="domain" description="MBD" evidence="20">
    <location>
        <begin position="535"/>
        <end position="606"/>
    </location>
</feature>
<dbReference type="GO" id="GO:0003677">
    <property type="term" value="F:DNA binding"/>
    <property type="evidence" value="ECO:0007669"/>
    <property type="project" value="InterPro"/>
</dbReference>
<evidence type="ECO:0000256" key="3">
    <source>
        <dbReference type="ARBA" id="ARBA00022454"/>
    </source>
</evidence>
<keyword evidence="5 21" id="KW-0489">Methyltransferase</keyword>
<dbReference type="InterPro" id="IPR046341">
    <property type="entry name" value="SET_dom_sf"/>
</dbReference>
<dbReference type="SMART" id="SM00391">
    <property type="entry name" value="MBD"/>
    <property type="match status" value="1"/>
</dbReference>
<dbReference type="PROSITE" id="PS50868">
    <property type="entry name" value="POST_SET"/>
    <property type="match status" value="1"/>
</dbReference>
<dbReference type="PROSITE" id="PS50982">
    <property type="entry name" value="MBD"/>
    <property type="match status" value="1"/>
</dbReference>
<evidence type="ECO:0000256" key="2">
    <source>
        <dbReference type="ARBA" id="ARBA00004286"/>
    </source>
</evidence>
<dbReference type="Gene3D" id="2.30.30.140">
    <property type="match status" value="1"/>
</dbReference>
<accession>A0A443SQK2</accession>
<evidence type="ECO:0000313" key="21">
    <source>
        <dbReference type="EMBL" id="RWS29762.1"/>
    </source>
</evidence>
<dbReference type="InterPro" id="IPR041291">
    <property type="entry name" value="TUDOR_5"/>
</dbReference>
<dbReference type="InterPro" id="IPR003616">
    <property type="entry name" value="Post-SET_dom"/>
</dbReference>
<proteinExistence type="predicted"/>
<keyword evidence="4" id="KW-0678">Repressor</keyword>
<dbReference type="SMART" id="SM00317">
    <property type="entry name" value="SET"/>
    <property type="match status" value="1"/>
</dbReference>
<evidence type="ECO:0000313" key="22">
    <source>
        <dbReference type="Proteomes" id="UP000288716"/>
    </source>
</evidence>
<evidence type="ECO:0000256" key="9">
    <source>
        <dbReference type="ARBA" id="ARBA00022737"/>
    </source>
</evidence>
<dbReference type="SMART" id="SM00468">
    <property type="entry name" value="PreSET"/>
    <property type="match status" value="1"/>
</dbReference>
<dbReference type="Pfam" id="PF18358">
    <property type="entry name" value="Tudor_4"/>
    <property type="match status" value="1"/>
</dbReference>
<evidence type="ECO:0000256" key="4">
    <source>
        <dbReference type="ARBA" id="ARBA00022491"/>
    </source>
</evidence>
<dbReference type="EMBL" id="NCKV01000779">
    <property type="protein sequence ID" value="RWS29762.1"/>
    <property type="molecule type" value="Genomic_DNA"/>
</dbReference>
<dbReference type="InterPro" id="IPR016177">
    <property type="entry name" value="DNA-bd_dom_sf"/>
</dbReference>
<keyword evidence="10" id="KW-0862">Zinc</keyword>
<gene>
    <name evidence="21" type="ORF">B4U80_00012</name>
</gene>
<keyword evidence="15" id="KW-0539">Nucleus</keyword>
<evidence type="ECO:0000256" key="14">
    <source>
        <dbReference type="ARBA" id="ARBA00023163"/>
    </source>
</evidence>
<dbReference type="AlphaFoldDB" id="A0A443SQK2"/>
<dbReference type="Pfam" id="PF18359">
    <property type="entry name" value="Tudor_5"/>
    <property type="match status" value="1"/>
</dbReference>
<dbReference type="Proteomes" id="UP000288716">
    <property type="component" value="Unassembled WGS sequence"/>
</dbReference>
<keyword evidence="9" id="KW-0677">Repeat</keyword>
<keyword evidence="13" id="KW-0175">Coiled coil</keyword>
<keyword evidence="3" id="KW-0158">Chromosome</keyword>
<evidence type="ECO:0000259" key="20">
    <source>
        <dbReference type="PROSITE" id="PS50982"/>
    </source>
</evidence>
<dbReference type="PROSITE" id="PS50280">
    <property type="entry name" value="SET"/>
    <property type="match status" value="1"/>
</dbReference>
<dbReference type="Gene3D" id="3.30.890.10">
    <property type="entry name" value="Methyl-cpg-binding Protein 2, Chain A"/>
    <property type="match status" value="1"/>
</dbReference>
<dbReference type="InterPro" id="IPR001739">
    <property type="entry name" value="Methyl_CpG_DNA-bd"/>
</dbReference>
<dbReference type="GO" id="GO:0070828">
    <property type="term" value="P:heterochromatin organization"/>
    <property type="evidence" value="ECO:0007669"/>
    <property type="project" value="TreeGrafter"/>
</dbReference>
<keyword evidence="14" id="KW-0804">Transcription</keyword>
<dbReference type="GO" id="GO:0010629">
    <property type="term" value="P:negative regulation of gene expression"/>
    <property type="evidence" value="ECO:0007669"/>
    <property type="project" value="TreeGrafter"/>
</dbReference>
<evidence type="ECO:0000256" key="1">
    <source>
        <dbReference type="ARBA" id="ARBA00004123"/>
    </source>
</evidence>
<comment type="subcellular location">
    <subcellularLocation>
        <location evidence="2">Chromosome</location>
    </subcellularLocation>
    <subcellularLocation>
        <location evidence="1">Nucleus</location>
    </subcellularLocation>
</comment>
<name>A0A443SQK2_9ACAR</name>
<protein>
    <submittedName>
        <fullName evidence="21">Histone-lysine N-methyltransferase: setb1-like protein</fullName>
    </submittedName>
</protein>
<dbReference type="GO" id="GO:0046974">
    <property type="term" value="F:histone H3K9 methyltransferase activity"/>
    <property type="evidence" value="ECO:0007669"/>
    <property type="project" value="UniProtKB-ARBA"/>
</dbReference>
<dbReference type="PROSITE" id="PS50867">
    <property type="entry name" value="PRE_SET"/>
    <property type="match status" value="1"/>
</dbReference>
<dbReference type="SUPFAM" id="SSF82199">
    <property type="entry name" value="SET domain"/>
    <property type="match status" value="1"/>
</dbReference>
<feature type="compositionally biased region" description="Polar residues" evidence="16">
    <location>
        <begin position="27"/>
        <end position="39"/>
    </location>
</feature>
<feature type="domain" description="Pre-SET" evidence="18">
    <location>
        <begin position="669"/>
        <end position="733"/>
    </location>
</feature>
<keyword evidence="6 21" id="KW-0808">Transferase</keyword>
<keyword evidence="12" id="KW-0805">Transcription regulation</keyword>
<keyword evidence="7" id="KW-0949">S-adenosyl-L-methionine</keyword>
<evidence type="ECO:0000256" key="13">
    <source>
        <dbReference type="ARBA" id="ARBA00023054"/>
    </source>
</evidence>
<evidence type="ECO:0000259" key="18">
    <source>
        <dbReference type="PROSITE" id="PS50867"/>
    </source>
</evidence>
<keyword evidence="22" id="KW-1185">Reference proteome</keyword>
<dbReference type="SUPFAM" id="SSF54171">
    <property type="entry name" value="DNA-binding domain"/>
    <property type="match status" value="1"/>
</dbReference>
<feature type="region of interest" description="Disordered" evidence="16">
    <location>
        <begin position="805"/>
        <end position="833"/>
    </location>
</feature>
<feature type="domain" description="Post-SET" evidence="19">
    <location>
        <begin position="922"/>
        <end position="938"/>
    </location>
</feature>
<organism evidence="21 22">
    <name type="scientific">Leptotrombidium deliense</name>
    <dbReference type="NCBI Taxonomy" id="299467"/>
    <lineage>
        <taxon>Eukaryota</taxon>
        <taxon>Metazoa</taxon>
        <taxon>Ecdysozoa</taxon>
        <taxon>Arthropoda</taxon>
        <taxon>Chelicerata</taxon>
        <taxon>Arachnida</taxon>
        <taxon>Acari</taxon>
        <taxon>Acariformes</taxon>
        <taxon>Trombidiformes</taxon>
        <taxon>Prostigmata</taxon>
        <taxon>Anystina</taxon>
        <taxon>Parasitengona</taxon>
        <taxon>Trombiculoidea</taxon>
        <taxon>Trombiculidae</taxon>
        <taxon>Leptotrombidium</taxon>
    </lineage>
</organism>
<dbReference type="STRING" id="299467.A0A443SQK2"/>
<feature type="domain" description="SET" evidence="17">
    <location>
        <begin position="736"/>
        <end position="913"/>
    </location>
</feature>
<dbReference type="OrthoDB" id="5792673at2759"/>
<feature type="region of interest" description="Disordered" evidence="16">
    <location>
        <begin position="22"/>
        <end position="42"/>
    </location>
</feature>
<comment type="caution">
    <text evidence="21">The sequence shown here is derived from an EMBL/GenBank/DDBJ whole genome shotgun (WGS) entry which is preliminary data.</text>
</comment>
<evidence type="ECO:0000256" key="8">
    <source>
        <dbReference type="ARBA" id="ARBA00022723"/>
    </source>
</evidence>
<evidence type="ECO:0000256" key="11">
    <source>
        <dbReference type="ARBA" id="ARBA00022853"/>
    </source>
</evidence>
<dbReference type="CDD" id="cd10517">
    <property type="entry name" value="SET_SETDB1"/>
    <property type="match status" value="1"/>
</dbReference>
<dbReference type="GO" id="GO:0005634">
    <property type="term" value="C:nucleus"/>
    <property type="evidence" value="ECO:0007669"/>
    <property type="project" value="UniProtKB-SubCell"/>
</dbReference>
<dbReference type="Gene3D" id="2.170.270.10">
    <property type="entry name" value="SET domain"/>
    <property type="match status" value="1"/>
</dbReference>
<dbReference type="InterPro" id="IPR051516">
    <property type="entry name" value="SETDB_methyltransferase"/>
</dbReference>
<dbReference type="PANTHER" id="PTHR46024:SF1">
    <property type="entry name" value="HISTONE-LYSINE N-METHYLTRANSFERASE EGGLESS"/>
    <property type="match status" value="1"/>
</dbReference>
<evidence type="ECO:0000256" key="10">
    <source>
        <dbReference type="ARBA" id="ARBA00022833"/>
    </source>
</evidence>
<dbReference type="PANTHER" id="PTHR46024">
    <property type="entry name" value="HISTONE-LYSINE N-METHYLTRANSFERASE EGGLESS"/>
    <property type="match status" value="1"/>
</dbReference>
<dbReference type="Pfam" id="PF00856">
    <property type="entry name" value="SET"/>
    <property type="match status" value="1"/>
</dbReference>
<evidence type="ECO:0000256" key="5">
    <source>
        <dbReference type="ARBA" id="ARBA00022603"/>
    </source>
</evidence>
<dbReference type="Pfam" id="PF01429">
    <property type="entry name" value="MBD"/>
    <property type="match status" value="1"/>
</dbReference>
<dbReference type="Pfam" id="PF05033">
    <property type="entry name" value="Pre-SET"/>
    <property type="match status" value="1"/>
</dbReference>
<evidence type="ECO:0000256" key="6">
    <source>
        <dbReference type="ARBA" id="ARBA00022679"/>
    </source>
</evidence>
<dbReference type="InterPro" id="IPR041292">
    <property type="entry name" value="Tudor_4"/>
</dbReference>
<dbReference type="GO" id="GO:0008270">
    <property type="term" value="F:zinc ion binding"/>
    <property type="evidence" value="ECO:0007669"/>
    <property type="project" value="InterPro"/>
</dbReference>
<dbReference type="InterPro" id="IPR001214">
    <property type="entry name" value="SET_dom"/>
</dbReference>
<dbReference type="GO" id="GO:0032259">
    <property type="term" value="P:methylation"/>
    <property type="evidence" value="ECO:0007669"/>
    <property type="project" value="UniProtKB-KW"/>
</dbReference>
<evidence type="ECO:0000256" key="7">
    <source>
        <dbReference type="ARBA" id="ARBA00022691"/>
    </source>
</evidence>
<evidence type="ECO:0000256" key="12">
    <source>
        <dbReference type="ARBA" id="ARBA00023015"/>
    </source>
</evidence>
<dbReference type="InterPro" id="IPR007728">
    <property type="entry name" value="Pre-SET_dom"/>
</dbReference>
<keyword evidence="11" id="KW-0156">Chromatin regulator</keyword>
<sequence>MNDDSNTFALQDAENSVVDLVSDDESIPNSPQNLSYGSNEETDNMRFDHEYLSSLIDKYCDEAVESNEPYVAEQQKTIDIVETDLGLCEHTLRDCEEISDYLRTKIERLSVHLTKEETFVDVVRQTEDGFLEVSGPFKKILPISFSSNKVIREASYDSNKKYELTGSSSGFGISEDVLPDFDSKDDIDFMESHRQLYLQSSDDGSVERPVLNVGDDVYAATGAICSNHWKLAVIKSIENNLFTIKFSADFMPELRVDSKKLAYTSIPFTLKIGLRVIAHFRKERSDPSYDCPLLSGMIAEAPKISNEGRYLIFFDNGCVCYASPGEVFLIHADPKPWDEIEDVDYKNFIKRYCEEYPEKKMLRFQKGQKVKVRRKEKWTTHCIVEEVDCSLVKVYYEKSNETEWLYRGSIRLYPIYSQVIELQKVKESNSLKPRRNPVSKKGCTNFLGGFSCIQYTFEEDSSEVSRHVSTPKAKKRTAKFLSIKSQSNLKDAKTLRIVSEIPALFTENMERVLERYSHECFIHCIKGIDESLSNFKNVNPYAIPILCKWKREVRADIHTRQNRRSKIVYITPCGNELVSMHEIYEYLRITRSTLYIDFFSFEVNLEVYNSEQITFKPYYYNPDLACGKEFHAISVVNEVDTERPDHFEYSEKNVAGPGVELRFDNDFLSCCDCEDDCISAENCSCRRNTIDIAGQTCGYEFRRLPDFVMTGIFECNSSCRCSQRCMNRVVQLGIRVQLQLFKTRGKGWGVRTLHDVPKGSFICTYSAEVINDSSLPEDDKYFADLDLIDVCERAKEGYESSVESCEEEEEIEERPRKRIKYGPSDVDNSPSPIRRNSALDERFSIREYHNEDFSYLLDAQKIGNIGRYLNHSCEPNCFVQNVFVETHDLRFPRVSIFAYKHIKALEEVCWDYNYVVDSVPGKRLWCACGSSHCRGRLL</sequence>